<dbReference type="EMBL" id="BSXG01000037">
    <property type="protein sequence ID" value="GME27431.1"/>
    <property type="molecule type" value="Genomic_DNA"/>
</dbReference>
<name>A0ACB5S424_9PEZI</name>
<sequence length="781" mass="82982">MEQYNLPAGFADCGEDPDTWFGYENPDAWFGCEEDPDNWFGQHHDLPYRPAQPEIGAPYASSVAPASLLSEPDPTESPFRLETGQPSHFPYGSHHLQPFSSPWPPNAGTLKQGIQNPNQQHQVPNPQPPTPDPPAAHTQTTFKHSNNNSLLAPSPAIQPTSPSPPPAHTSTIYPPYASLPPTHTFPTSAAAALYRATLAPLTTPPRPPSSPTLLAARANPQRWIARLYAALTDAAGAQDNAGTAAWRRFVGGAQARQPHYEVRAVVAGCWRVLDAVVAGCGEGFRRVGGREVERRVGRERGGGGEMTCAERLEGVCEALRREKTVCVDVLEKGEREVGGLVGAPAAYVAMKRDYRRQNDGRGRKARGEKRGREEEEEVERPAKRRKVKAAEVPTTSQHHDDGHVLTRGPERPLPHARDHGSAASTEHEVRYVRPSCSLGQTSGGKRRRGQRPVGAGEQREADDDDMAASRAAEMAIQQNPHQRNPHQHNPHQLFDEPFDARQHGPLSPRPPPPLRYSDRLATGSRGGGSCASVAPGHAGRGGDDRTDSVGGPAARDTDTAPPFDDDDAYVYSSYAVPPSPRTHAFLASIPEQSAVDPSLVAAGLEACGEAREEEHQRSRNPALGATTAVGPVSEALFGGNSSPSSSSSPARHGWRASPSATLHASIDTCADLAAPPPWVPGRSVAGPGYRAPGDLLSASGAAAVAGVGRVGSGMAEGAVGAPPVLVGEPRGQSSRRWEQQQAHPALWTERGSVAGGRASSATASGARVLHPPPAHRLQNSP</sequence>
<dbReference type="Proteomes" id="UP001165186">
    <property type="component" value="Unassembled WGS sequence"/>
</dbReference>
<proteinExistence type="predicted"/>
<reference evidence="1" key="1">
    <citation type="submission" date="2024-09" db="EMBL/GenBank/DDBJ databases">
        <title>Draft Genome Sequences of Neofusicoccum parvum.</title>
        <authorList>
            <person name="Ashida A."/>
            <person name="Camagna M."/>
            <person name="Tanaka A."/>
            <person name="Takemoto D."/>
        </authorList>
    </citation>
    <scope>NUCLEOTIDE SEQUENCE</scope>
    <source>
        <strain evidence="1">PPO83</strain>
    </source>
</reference>
<evidence type="ECO:0000313" key="2">
    <source>
        <dbReference type="Proteomes" id="UP001165186"/>
    </source>
</evidence>
<evidence type="ECO:0000313" key="1">
    <source>
        <dbReference type="EMBL" id="GME27431.1"/>
    </source>
</evidence>
<comment type="caution">
    <text evidence="1">The sequence shown here is derived from an EMBL/GenBank/DDBJ whole genome shotgun (WGS) entry which is preliminary data.</text>
</comment>
<protein>
    <submittedName>
        <fullName evidence="1">Uncharacterized protein K452DRAFT_307275</fullName>
    </submittedName>
</protein>
<keyword evidence="2" id="KW-1185">Reference proteome</keyword>
<gene>
    <name evidence="1" type="primary">g7350</name>
    <name evidence="1" type="ORF">NpPPO83_00007350</name>
</gene>
<accession>A0ACB5S424</accession>
<organism evidence="1 2">
    <name type="scientific">Neofusicoccum parvum</name>
    <dbReference type="NCBI Taxonomy" id="310453"/>
    <lineage>
        <taxon>Eukaryota</taxon>
        <taxon>Fungi</taxon>
        <taxon>Dikarya</taxon>
        <taxon>Ascomycota</taxon>
        <taxon>Pezizomycotina</taxon>
        <taxon>Dothideomycetes</taxon>
        <taxon>Dothideomycetes incertae sedis</taxon>
        <taxon>Botryosphaeriales</taxon>
        <taxon>Botryosphaeriaceae</taxon>
        <taxon>Neofusicoccum</taxon>
    </lineage>
</organism>